<dbReference type="PANTHER" id="PTHR11814">
    <property type="entry name" value="SULFATE TRANSPORTER"/>
    <property type="match status" value="1"/>
</dbReference>
<feature type="transmembrane region" description="Helical" evidence="5">
    <location>
        <begin position="169"/>
        <end position="189"/>
    </location>
</feature>
<organism evidence="7 8">
    <name type="scientific">Paralcaligenes ureilyticus</name>
    <dbReference type="NCBI Taxonomy" id="627131"/>
    <lineage>
        <taxon>Bacteria</taxon>
        <taxon>Pseudomonadati</taxon>
        <taxon>Pseudomonadota</taxon>
        <taxon>Betaproteobacteria</taxon>
        <taxon>Burkholderiales</taxon>
        <taxon>Alcaligenaceae</taxon>
        <taxon>Paralcaligenes</taxon>
    </lineage>
</organism>
<dbReference type="InterPro" id="IPR001902">
    <property type="entry name" value="SLC26A/SulP_fam"/>
</dbReference>
<accession>A0A4R3M9K9</accession>
<dbReference type="EMBL" id="SMAJ01000002">
    <property type="protein sequence ID" value="TCT10120.1"/>
    <property type="molecule type" value="Genomic_DNA"/>
</dbReference>
<dbReference type="Pfam" id="PF00916">
    <property type="entry name" value="Sulfate_transp"/>
    <property type="match status" value="1"/>
</dbReference>
<evidence type="ECO:0000256" key="3">
    <source>
        <dbReference type="ARBA" id="ARBA00022989"/>
    </source>
</evidence>
<keyword evidence="4 5" id="KW-0472">Membrane</keyword>
<comment type="subcellular location">
    <subcellularLocation>
        <location evidence="1">Membrane</location>
        <topology evidence="1">Multi-pass membrane protein</topology>
    </subcellularLocation>
</comment>
<feature type="domain" description="STAS" evidence="6">
    <location>
        <begin position="430"/>
        <end position="545"/>
    </location>
</feature>
<dbReference type="InterPro" id="IPR011547">
    <property type="entry name" value="SLC26A/SulP_dom"/>
</dbReference>
<feature type="transmembrane region" description="Helical" evidence="5">
    <location>
        <begin position="322"/>
        <end position="355"/>
    </location>
</feature>
<sequence>MPSTTASATKSARVKDITAGLSIAGLLLPEAIAYASIGNLPPQMGIIALLAGLVCYSLVGSSRFAIVSATSSSAAVLAAATASISINSGDVEHRLMLGVGLVIVTGIFFLLAGLARVGEISSFIAKPVLRGFVFGLAIFITLKQLPQIAGVHTNHDDLMQFLPELFGQIHAWNAASIMVGVIALGLLFLLSRFRRLPGALIVVVLGIACSDRIDLARYGVRMVGAISLQLPSHALPMLSGREWGQLSELGLALAMILYAESYSSIRSFAVKHGDTVSPNRDLLALGAANVISGLLHGMPVGAGFSATSANEVAGAATRFAGTFAAIVILVVVLTLLPAVALIPEPALAAIVIHAVSHTLNPSMFRPYFRWHRDRIVVIAAVAGVLMLGVMDGLLAAIAVSILMMLRRFSDSTLSVLGQLGVSHDFVNVALHPEAKLLPNIAILRPNEPLFFANVDRILTQARHYIGGEGASAQVIILSLEASPDLDSSSLEALGEFFEFLTSTGKRLLFARLKSPIQEILKRAGIPNLPSSSIIELSVDDAVQIALRELGPYPAKR</sequence>
<dbReference type="RefSeq" id="WP_132579743.1">
    <property type="nucleotide sequence ID" value="NZ_SMAJ01000002.1"/>
</dbReference>
<evidence type="ECO:0000256" key="4">
    <source>
        <dbReference type="ARBA" id="ARBA00023136"/>
    </source>
</evidence>
<feature type="transmembrane region" description="Helical" evidence="5">
    <location>
        <begin position="127"/>
        <end position="149"/>
    </location>
</feature>
<dbReference type="CDD" id="cd07042">
    <property type="entry name" value="STAS_SulP_like_sulfate_transporter"/>
    <property type="match status" value="1"/>
</dbReference>
<keyword evidence="2 5" id="KW-0812">Transmembrane</keyword>
<dbReference type="InterPro" id="IPR002645">
    <property type="entry name" value="STAS_dom"/>
</dbReference>
<feature type="transmembrane region" description="Helical" evidence="5">
    <location>
        <begin position="43"/>
        <end position="59"/>
    </location>
</feature>
<dbReference type="AlphaFoldDB" id="A0A4R3M9K9"/>
<feature type="transmembrane region" description="Helical" evidence="5">
    <location>
        <begin position="282"/>
        <end position="302"/>
    </location>
</feature>
<protein>
    <submittedName>
        <fullName evidence="7">High affinity sulfate transporter 1</fullName>
    </submittedName>
</protein>
<dbReference type="PROSITE" id="PS50801">
    <property type="entry name" value="STAS"/>
    <property type="match status" value="1"/>
</dbReference>
<keyword evidence="3 5" id="KW-1133">Transmembrane helix</keyword>
<dbReference type="SUPFAM" id="SSF52091">
    <property type="entry name" value="SpoIIaa-like"/>
    <property type="match status" value="1"/>
</dbReference>
<comment type="caution">
    <text evidence="7">The sequence shown here is derived from an EMBL/GenBank/DDBJ whole genome shotgun (WGS) entry which is preliminary data.</text>
</comment>
<keyword evidence="8" id="KW-1185">Reference proteome</keyword>
<dbReference type="Gene3D" id="3.30.750.24">
    <property type="entry name" value="STAS domain"/>
    <property type="match status" value="1"/>
</dbReference>
<dbReference type="GO" id="GO:0055085">
    <property type="term" value="P:transmembrane transport"/>
    <property type="evidence" value="ECO:0007669"/>
    <property type="project" value="InterPro"/>
</dbReference>
<reference evidence="7 8" key="1">
    <citation type="submission" date="2019-03" db="EMBL/GenBank/DDBJ databases">
        <title>Genomic Encyclopedia of Type Strains, Phase IV (KMG-IV): sequencing the most valuable type-strain genomes for metagenomic binning, comparative biology and taxonomic classification.</title>
        <authorList>
            <person name="Goeker M."/>
        </authorList>
    </citation>
    <scope>NUCLEOTIDE SEQUENCE [LARGE SCALE GENOMIC DNA]</scope>
    <source>
        <strain evidence="7 8">DSM 24591</strain>
    </source>
</reference>
<evidence type="ECO:0000259" key="6">
    <source>
        <dbReference type="PROSITE" id="PS50801"/>
    </source>
</evidence>
<feature type="transmembrane region" description="Helical" evidence="5">
    <location>
        <begin position="66"/>
        <end position="89"/>
    </location>
</feature>
<dbReference type="OrthoDB" id="9769739at2"/>
<dbReference type="Proteomes" id="UP000295525">
    <property type="component" value="Unassembled WGS sequence"/>
</dbReference>
<evidence type="ECO:0000313" key="7">
    <source>
        <dbReference type="EMBL" id="TCT10120.1"/>
    </source>
</evidence>
<evidence type="ECO:0000256" key="2">
    <source>
        <dbReference type="ARBA" id="ARBA00022692"/>
    </source>
</evidence>
<feature type="transmembrane region" description="Helical" evidence="5">
    <location>
        <begin position="375"/>
        <end position="405"/>
    </location>
</feature>
<gene>
    <name evidence="7" type="ORF">EDC26_10276</name>
</gene>
<dbReference type="GO" id="GO:0016020">
    <property type="term" value="C:membrane"/>
    <property type="evidence" value="ECO:0007669"/>
    <property type="project" value="UniProtKB-SubCell"/>
</dbReference>
<feature type="transmembrane region" description="Helical" evidence="5">
    <location>
        <begin position="95"/>
        <end position="115"/>
    </location>
</feature>
<proteinExistence type="predicted"/>
<name>A0A4R3M9K9_9BURK</name>
<evidence type="ECO:0000256" key="5">
    <source>
        <dbReference type="SAM" id="Phobius"/>
    </source>
</evidence>
<evidence type="ECO:0000256" key="1">
    <source>
        <dbReference type="ARBA" id="ARBA00004141"/>
    </source>
</evidence>
<dbReference type="InterPro" id="IPR036513">
    <property type="entry name" value="STAS_dom_sf"/>
</dbReference>
<evidence type="ECO:0000313" key="8">
    <source>
        <dbReference type="Proteomes" id="UP000295525"/>
    </source>
</evidence>
<dbReference type="Pfam" id="PF01740">
    <property type="entry name" value="STAS"/>
    <property type="match status" value="1"/>
</dbReference>